<evidence type="ECO:0000256" key="1">
    <source>
        <dbReference type="SAM" id="Coils"/>
    </source>
</evidence>
<feature type="compositionally biased region" description="Polar residues" evidence="2">
    <location>
        <begin position="21"/>
        <end position="31"/>
    </location>
</feature>
<feature type="region of interest" description="Disordered" evidence="2">
    <location>
        <begin position="184"/>
        <end position="237"/>
    </location>
</feature>
<dbReference type="OrthoDB" id="3358418at2759"/>
<feature type="compositionally biased region" description="Low complexity" evidence="2">
    <location>
        <begin position="288"/>
        <end position="311"/>
    </location>
</feature>
<feature type="region of interest" description="Disordered" evidence="2">
    <location>
        <begin position="560"/>
        <end position="581"/>
    </location>
</feature>
<dbReference type="HOGENOM" id="CLU_032495_0_0_1"/>
<feature type="compositionally biased region" description="Polar residues" evidence="2">
    <location>
        <begin position="184"/>
        <end position="221"/>
    </location>
</feature>
<name>A0A0C2T2U1_AMAMK</name>
<accession>A0A0C2T2U1</accession>
<evidence type="ECO:0000256" key="2">
    <source>
        <dbReference type="SAM" id="MobiDB-lite"/>
    </source>
</evidence>
<feature type="compositionally biased region" description="Polar residues" evidence="2">
    <location>
        <begin position="250"/>
        <end position="264"/>
    </location>
</feature>
<feature type="compositionally biased region" description="Basic residues" evidence="2">
    <location>
        <begin position="563"/>
        <end position="573"/>
    </location>
</feature>
<feature type="compositionally biased region" description="Polar residues" evidence="2">
    <location>
        <begin position="1"/>
        <end position="14"/>
    </location>
</feature>
<evidence type="ECO:0000313" key="3">
    <source>
        <dbReference type="EMBL" id="KIL70175.1"/>
    </source>
</evidence>
<feature type="region of interest" description="Disordered" evidence="2">
    <location>
        <begin position="1"/>
        <end position="75"/>
    </location>
</feature>
<protein>
    <submittedName>
        <fullName evidence="3">Uncharacterized protein</fullName>
    </submittedName>
</protein>
<dbReference type="EMBL" id="KN818224">
    <property type="protein sequence ID" value="KIL70175.1"/>
    <property type="molecule type" value="Genomic_DNA"/>
</dbReference>
<feature type="compositionally biased region" description="Low complexity" evidence="2">
    <location>
        <begin position="271"/>
        <end position="281"/>
    </location>
</feature>
<keyword evidence="1" id="KW-0175">Coiled coil</keyword>
<dbReference type="Proteomes" id="UP000054549">
    <property type="component" value="Unassembled WGS sequence"/>
</dbReference>
<sequence length="681" mass="77495">MPTSELSNALNPYITQERPRQQVTEYQTSLPQVAPPQHYVPHRSELELAISVPQPIPPQPAPQSLAPPTKPRVPQEGLNPLQVLRLAREAQEIERKRRLAWEQEQEAKFAQRQAETERSMLEMRQEMQALRAMISRQMQGCNPSQQHQQPSQSPQLPQPTPQQPESSMTAMFATHYNMSPTLQEQNMPQHRSTPNPMSIGQSHSPTQHALVQGSSNDSYSPYPQPTPVEPSLRHVAQQQMQYPLRTTQLRAMSPRQSQPQQVYQTGREDQQTQNQQFTSFQPEMTKHPATQSATPSPSPQLSVSQPPTDSSSTRRKRKTSEISSDGDLGTDSDDSDPGPAQRIRRFNHHDKRCLTIQHAMRLHFLRCMDMDSDKDLPNTHAEGITLDDSQPVRFVWDKTTKQSVHNARMKARIIADLKSKRGLYRHVPDKDFGKKALDGTFEQCFVTFRQKFKAQRDAAVAMSLKQKEDQKARRARHLSRRKIKLSNRAESRQKLPAFEHVIFDGALQLECMSSEESDEDHAGIPGASKSDILRTRGYAWRSSRLIQFFCILDDEERSDKMTKPKRGVGKKGRCIGPSKEGLHLPPKGAATWMISRKWLSSVQAEQPDLPDILSKLVLDPPGFDWDHFDVLGLDSDAEGQEHNGRDMRGHEMQNVHMQQLDMIQMGRTQYPGTSSLNYALV</sequence>
<keyword evidence="4" id="KW-1185">Reference proteome</keyword>
<feature type="region of interest" description="Disordered" evidence="2">
    <location>
        <begin position="137"/>
        <end position="166"/>
    </location>
</feature>
<dbReference type="InParanoid" id="A0A0C2T2U1"/>
<evidence type="ECO:0000313" key="4">
    <source>
        <dbReference type="Proteomes" id="UP000054549"/>
    </source>
</evidence>
<reference evidence="3 4" key="1">
    <citation type="submission" date="2014-04" db="EMBL/GenBank/DDBJ databases">
        <title>Evolutionary Origins and Diversification of the Mycorrhizal Mutualists.</title>
        <authorList>
            <consortium name="DOE Joint Genome Institute"/>
            <consortium name="Mycorrhizal Genomics Consortium"/>
            <person name="Kohler A."/>
            <person name="Kuo A."/>
            <person name="Nagy L.G."/>
            <person name="Floudas D."/>
            <person name="Copeland A."/>
            <person name="Barry K.W."/>
            <person name="Cichocki N."/>
            <person name="Veneault-Fourrey C."/>
            <person name="LaButti K."/>
            <person name="Lindquist E.A."/>
            <person name="Lipzen A."/>
            <person name="Lundell T."/>
            <person name="Morin E."/>
            <person name="Murat C."/>
            <person name="Riley R."/>
            <person name="Ohm R."/>
            <person name="Sun H."/>
            <person name="Tunlid A."/>
            <person name="Henrissat B."/>
            <person name="Grigoriev I.V."/>
            <person name="Hibbett D.S."/>
            <person name="Martin F."/>
        </authorList>
    </citation>
    <scope>NUCLEOTIDE SEQUENCE [LARGE SCALE GENOMIC DNA]</scope>
    <source>
        <strain evidence="3 4">Koide BX008</strain>
    </source>
</reference>
<gene>
    <name evidence="3" type="ORF">M378DRAFT_156244</name>
</gene>
<dbReference type="STRING" id="946122.A0A0C2T2U1"/>
<feature type="region of interest" description="Disordered" evidence="2">
    <location>
        <begin position="250"/>
        <end position="344"/>
    </location>
</feature>
<dbReference type="AlphaFoldDB" id="A0A0C2T2U1"/>
<proteinExistence type="predicted"/>
<feature type="coiled-coil region" evidence="1">
    <location>
        <begin position="86"/>
        <end position="133"/>
    </location>
</feature>
<feature type="compositionally biased region" description="Low complexity" evidence="2">
    <location>
        <begin position="143"/>
        <end position="155"/>
    </location>
</feature>
<organism evidence="3 4">
    <name type="scientific">Amanita muscaria (strain Koide BX008)</name>
    <dbReference type="NCBI Taxonomy" id="946122"/>
    <lineage>
        <taxon>Eukaryota</taxon>
        <taxon>Fungi</taxon>
        <taxon>Dikarya</taxon>
        <taxon>Basidiomycota</taxon>
        <taxon>Agaricomycotina</taxon>
        <taxon>Agaricomycetes</taxon>
        <taxon>Agaricomycetidae</taxon>
        <taxon>Agaricales</taxon>
        <taxon>Pluteineae</taxon>
        <taxon>Amanitaceae</taxon>
        <taxon>Amanita</taxon>
    </lineage>
</organism>